<evidence type="ECO:0000313" key="1">
    <source>
        <dbReference type="EMBL" id="KDR76681.1"/>
    </source>
</evidence>
<gene>
    <name evidence="1" type="ORF">GALMADRAFT_139580</name>
</gene>
<dbReference type="AlphaFoldDB" id="A0A067T0K8"/>
<proteinExistence type="predicted"/>
<dbReference type="OrthoDB" id="2745898at2759"/>
<accession>A0A067T0K8</accession>
<dbReference type="EMBL" id="KL142378">
    <property type="protein sequence ID" value="KDR76681.1"/>
    <property type="molecule type" value="Genomic_DNA"/>
</dbReference>
<evidence type="ECO:0000313" key="2">
    <source>
        <dbReference type="Proteomes" id="UP000027222"/>
    </source>
</evidence>
<reference evidence="2" key="1">
    <citation type="journal article" date="2014" name="Proc. Natl. Acad. Sci. U.S.A.">
        <title>Extensive sampling of basidiomycete genomes demonstrates inadequacy of the white-rot/brown-rot paradigm for wood decay fungi.</title>
        <authorList>
            <person name="Riley R."/>
            <person name="Salamov A.A."/>
            <person name="Brown D.W."/>
            <person name="Nagy L.G."/>
            <person name="Floudas D."/>
            <person name="Held B.W."/>
            <person name="Levasseur A."/>
            <person name="Lombard V."/>
            <person name="Morin E."/>
            <person name="Otillar R."/>
            <person name="Lindquist E.A."/>
            <person name="Sun H."/>
            <person name="LaButti K.M."/>
            <person name="Schmutz J."/>
            <person name="Jabbour D."/>
            <person name="Luo H."/>
            <person name="Baker S.E."/>
            <person name="Pisabarro A.G."/>
            <person name="Walton J.D."/>
            <person name="Blanchette R.A."/>
            <person name="Henrissat B."/>
            <person name="Martin F."/>
            <person name="Cullen D."/>
            <person name="Hibbett D.S."/>
            <person name="Grigoriev I.V."/>
        </authorList>
    </citation>
    <scope>NUCLEOTIDE SEQUENCE [LARGE SCALE GENOMIC DNA]</scope>
    <source>
        <strain evidence="2">CBS 339.88</strain>
    </source>
</reference>
<keyword evidence="2" id="KW-1185">Reference proteome</keyword>
<protein>
    <submittedName>
        <fullName evidence="1">Uncharacterized protein</fullName>
    </submittedName>
</protein>
<name>A0A067T0K8_GALM3</name>
<sequence>MPEMRSRRRRAAPPGVGETNTYDGLAVLMTSLSAQAGPLVDFSRLQKASFHVDSSGDIGHIGQLLKTTMQLQSLNITSYVPLILSGLGTSLMVNAYRTLRSVALGITIFRYDSERLRGLSRELRYLSGNNILQVFELNVVIAPGRTETEEWDAIDWLLTEPGAFPMLHRVSIEIRWYSDGWEVREIDDILGRLTKERFLRLVESPVVEFNFSVDNLRV</sequence>
<organism evidence="1 2">
    <name type="scientific">Galerina marginata (strain CBS 339.88)</name>
    <dbReference type="NCBI Taxonomy" id="685588"/>
    <lineage>
        <taxon>Eukaryota</taxon>
        <taxon>Fungi</taxon>
        <taxon>Dikarya</taxon>
        <taxon>Basidiomycota</taxon>
        <taxon>Agaricomycotina</taxon>
        <taxon>Agaricomycetes</taxon>
        <taxon>Agaricomycetidae</taxon>
        <taxon>Agaricales</taxon>
        <taxon>Agaricineae</taxon>
        <taxon>Strophariaceae</taxon>
        <taxon>Galerina</taxon>
    </lineage>
</organism>
<dbReference type="HOGENOM" id="CLU_1266958_0_0_1"/>
<dbReference type="Proteomes" id="UP000027222">
    <property type="component" value="Unassembled WGS sequence"/>
</dbReference>